<gene>
    <name evidence="1" type="ordered locus">Solca_4201</name>
</gene>
<dbReference type="AlphaFoldDB" id="H8KLN7"/>
<evidence type="ECO:0000313" key="2">
    <source>
        <dbReference type="Proteomes" id="UP000007590"/>
    </source>
</evidence>
<organism evidence="1 2">
    <name type="scientific">Solitalea canadensis (strain ATCC 29591 / DSM 3403 / JCM 21819 / LMG 8368 / NBRC 15130 / NCIMB 12057 / USAM 9D)</name>
    <name type="common">Flexibacter canadensis</name>
    <dbReference type="NCBI Taxonomy" id="929556"/>
    <lineage>
        <taxon>Bacteria</taxon>
        <taxon>Pseudomonadati</taxon>
        <taxon>Bacteroidota</taxon>
        <taxon>Sphingobacteriia</taxon>
        <taxon>Sphingobacteriales</taxon>
        <taxon>Sphingobacteriaceae</taxon>
        <taxon>Solitalea</taxon>
    </lineage>
</organism>
<name>H8KLN7_SOLCM</name>
<evidence type="ECO:0000313" key="1">
    <source>
        <dbReference type="EMBL" id="AFD09191.1"/>
    </source>
</evidence>
<dbReference type="OrthoDB" id="669636at2"/>
<dbReference type="Gene3D" id="3.40.50.10610">
    <property type="entry name" value="ABC-type transport auxiliary lipoprotein component"/>
    <property type="match status" value="1"/>
</dbReference>
<accession>H8KLN7</accession>
<dbReference type="eggNOG" id="ENOG5030QGN">
    <property type="taxonomic scope" value="Bacteria"/>
</dbReference>
<dbReference type="RefSeq" id="WP_014682413.1">
    <property type="nucleotide sequence ID" value="NC_017770.1"/>
</dbReference>
<reference evidence="1" key="1">
    <citation type="submission" date="2012-02" db="EMBL/GenBank/DDBJ databases">
        <title>The complete genome of Solitalea canadensis DSM 3403.</title>
        <authorList>
            <consortium name="US DOE Joint Genome Institute (JGI-PGF)"/>
            <person name="Lucas S."/>
            <person name="Copeland A."/>
            <person name="Lapidus A."/>
            <person name="Glavina del Rio T."/>
            <person name="Dalin E."/>
            <person name="Tice H."/>
            <person name="Bruce D."/>
            <person name="Goodwin L."/>
            <person name="Pitluck S."/>
            <person name="Peters L."/>
            <person name="Ovchinnikova G."/>
            <person name="Lu M."/>
            <person name="Kyrpides N."/>
            <person name="Mavromatis K."/>
            <person name="Ivanova N."/>
            <person name="Brettin T."/>
            <person name="Detter J.C."/>
            <person name="Han C."/>
            <person name="Larimer F."/>
            <person name="Land M."/>
            <person name="Hauser L."/>
            <person name="Markowitz V."/>
            <person name="Cheng J.-F."/>
            <person name="Hugenholtz P."/>
            <person name="Woyke T."/>
            <person name="Wu D."/>
            <person name="Spring S."/>
            <person name="Schroeder M."/>
            <person name="Kopitz M."/>
            <person name="Brambilla E."/>
            <person name="Klenk H.-P."/>
            <person name="Eisen J.A."/>
        </authorList>
    </citation>
    <scope>NUCLEOTIDE SEQUENCE</scope>
    <source>
        <strain evidence="1">DSM 3403</strain>
    </source>
</reference>
<protein>
    <submittedName>
        <fullName evidence="1">Uncharacterized protein</fullName>
    </submittedName>
</protein>
<dbReference type="KEGG" id="scn:Solca_4201"/>
<sequence>MKRMIFIVCTLIAYSSYGQSYSVSDTLKFNSGKINVGNISDITRDNVYFSPKGENTSYVYHKEEIAQVIFGNGRIEYYSKPRETSSASTKEIIKNSVAILPFIFNSEGFANDNIPFDAQDAFHRKISEKSGTYVYQDVYETNILLKRSGIDVSVRNYTPSELCKILGVEWIVLGSVTRAKVSNTIKEDYSRKTDTSSLEKEKTEKYTQTNEDNFNSTVTIKVYNAKGEKSFDQNWLSFYPTYNAYLSGIDYLAKRTPLYKTK</sequence>
<dbReference type="HOGENOM" id="CLU_086943_0_0_10"/>
<dbReference type="EMBL" id="CP003349">
    <property type="protein sequence ID" value="AFD09191.1"/>
    <property type="molecule type" value="Genomic_DNA"/>
</dbReference>
<keyword evidence="2" id="KW-1185">Reference proteome</keyword>
<proteinExistence type="predicted"/>
<dbReference type="Proteomes" id="UP000007590">
    <property type="component" value="Chromosome"/>
</dbReference>
<dbReference type="STRING" id="929556.Solca_4201"/>